<evidence type="ECO:0000256" key="1">
    <source>
        <dbReference type="SAM" id="MobiDB-lite"/>
    </source>
</evidence>
<dbReference type="Gene3D" id="1.10.720.30">
    <property type="entry name" value="SAP domain"/>
    <property type="match status" value="1"/>
</dbReference>
<feature type="compositionally biased region" description="Polar residues" evidence="1">
    <location>
        <begin position="174"/>
        <end position="184"/>
    </location>
</feature>
<dbReference type="PANTHER" id="PTHR47031:SF3">
    <property type="entry name" value="SAP DOMAIN-CONTAINING PROTEIN"/>
    <property type="match status" value="1"/>
</dbReference>
<dbReference type="EMBL" id="MU004230">
    <property type="protein sequence ID" value="KAF2674692.1"/>
    <property type="molecule type" value="Genomic_DNA"/>
</dbReference>
<accession>A0A6A6UR06</accession>
<sequence>MADYNKMTVANLRVLLKDRGIPQTGLARKAQIVAKLEEVDAASNAAVEDPVDDGNTAEPEQAEEPPAPTQPAAPTELSPKPSPEPVPEPALSAPSPPPQKSPSPTIEAVAPPQVPESEPTETTSSVPPPTFQSQSSPSQSKAPSLNLSASQTPVPSKEAPSTQATSEAMLPPSTADTTMTSQVDTDVDERKKRKRRSGSPSVDTQDIALKKAKYLAEDVHLKEDDEAAKPKEEKNDISMPDAPKIEAGHDEPENLAKVEPQAPLKEGDVPVKRQSPAHERRPAKESRYQQLLPVEKGEQGSVPPTPIDDLPTPPPAIHHATRALYIRDLMRPLQPSALKNHLASLTGTSDDTSIETLHVDSIRSHAFVVVSTTNGAARIRAGMHNQIWPKERDRKQLWVDYIPEAKVQEWIDTETNSGGGSRLSNKKWEVEYRSRDGEMVAELVEAGSGAPSRPPPARPESRQWEVEDRRPSYSREDRQPSISRAPTAPKFPQPKEAEKSFVALDKLFKSTTAKPMLYFKPVDTDLADKRLDELDDLTARKWSDKDWREDEQHYRYSFEGDKLVSGGLHRAQGAQARLADGRNAGHRPPRFNNGPRGGGWRR</sequence>
<feature type="domain" description="SAP" evidence="2">
    <location>
        <begin position="3"/>
        <end position="38"/>
    </location>
</feature>
<dbReference type="Proteomes" id="UP000799302">
    <property type="component" value="Unassembled WGS sequence"/>
</dbReference>
<organism evidence="3 4">
    <name type="scientific">Microthyrium microscopicum</name>
    <dbReference type="NCBI Taxonomy" id="703497"/>
    <lineage>
        <taxon>Eukaryota</taxon>
        <taxon>Fungi</taxon>
        <taxon>Dikarya</taxon>
        <taxon>Ascomycota</taxon>
        <taxon>Pezizomycotina</taxon>
        <taxon>Dothideomycetes</taxon>
        <taxon>Dothideomycetes incertae sedis</taxon>
        <taxon>Microthyriales</taxon>
        <taxon>Microthyriaceae</taxon>
        <taxon>Microthyrium</taxon>
    </lineage>
</organism>
<feature type="compositionally biased region" description="Basic and acidic residues" evidence="1">
    <location>
        <begin position="459"/>
        <end position="479"/>
    </location>
</feature>
<keyword evidence="4" id="KW-1185">Reference proteome</keyword>
<dbReference type="InterPro" id="IPR036361">
    <property type="entry name" value="SAP_dom_sf"/>
</dbReference>
<dbReference type="Pfam" id="PF02037">
    <property type="entry name" value="SAP"/>
    <property type="match status" value="1"/>
</dbReference>
<feature type="compositionally biased region" description="Basic and acidic residues" evidence="1">
    <location>
        <begin position="265"/>
        <end position="287"/>
    </location>
</feature>
<feature type="compositionally biased region" description="Polar residues" evidence="1">
    <location>
        <begin position="145"/>
        <end position="166"/>
    </location>
</feature>
<gene>
    <name evidence="3" type="ORF">BT63DRAFT_419976</name>
</gene>
<evidence type="ECO:0000313" key="3">
    <source>
        <dbReference type="EMBL" id="KAF2674692.1"/>
    </source>
</evidence>
<protein>
    <recommendedName>
        <fullName evidence="2">SAP domain-containing protein</fullName>
    </recommendedName>
</protein>
<feature type="compositionally biased region" description="Low complexity" evidence="1">
    <location>
        <begin position="115"/>
        <end position="144"/>
    </location>
</feature>
<feature type="region of interest" description="Disordered" evidence="1">
    <location>
        <begin position="573"/>
        <end position="602"/>
    </location>
</feature>
<feature type="region of interest" description="Disordered" evidence="1">
    <location>
        <begin position="40"/>
        <end position="314"/>
    </location>
</feature>
<dbReference type="InterPro" id="IPR034257">
    <property type="entry name" value="Acinus_RRM"/>
</dbReference>
<feature type="compositionally biased region" description="Pro residues" evidence="1">
    <location>
        <begin position="303"/>
        <end position="314"/>
    </location>
</feature>
<feature type="compositionally biased region" description="Basic and acidic residues" evidence="1">
    <location>
        <begin position="243"/>
        <end position="256"/>
    </location>
</feature>
<name>A0A6A6UR06_9PEZI</name>
<dbReference type="InterPro" id="IPR003034">
    <property type="entry name" value="SAP_dom"/>
</dbReference>
<evidence type="ECO:0000259" key="2">
    <source>
        <dbReference type="Pfam" id="PF02037"/>
    </source>
</evidence>
<feature type="compositionally biased region" description="Pro residues" evidence="1">
    <location>
        <begin position="80"/>
        <end position="101"/>
    </location>
</feature>
<dbReference type="CDD" id="cd12432">
    <property type="entry name" value="RRM_ACINU"/>
    <property type="match status" value="1"/>
</dbReference>
<dbReference type="PANTHER" id="PTHR47031">
    <property type="entry name" value="SAP DNA-BINDING DOMAIN-CONTAINING PROTEIN"/>
    <property type="match status" value="1"/>
</dbReference>
<feature type="region of interest" description="Disordered" evidence="1">
    <location>
        <begin position="446"/>
        <end position="495"/>
    </location>
</feature>
<evidence type="ECO:0000313" key="4">
    <source>
        <dbReference type="Proteomes" id="UP000799302"/>
    </source>
</evidence>
<reference evidence="3" key="1">
    <citation type="journal article" date="2020" name="Stud. Mycol.">
        <title>101 Dothideomycetes genomes: a test case for predicting lifestyles and emergence of pathogens.</title>
        <authorList>
            <person name="Haridas S."/>
            <person name="Albert R."/>
            <person name="Binder M."/>
            <person name="Bloem J."/>
            <person name="Labutti K."/>
            <person name="Salamov A."/>
            <person name="Andreopoulos B."/>
            <person name="Baker S."/>
            <person name="Barry K."/>
            <person name="Bills G."/>
            <person name="Bluhm B."/>
            <person name="Cannon C."/>
            <person name="Castanera R."/>
            <person name="Culley D."/>
            <person name="Daum C."/>
            <person name="Ezra D."/>
            <person name="Gonzalez J."/>
            <person name="Henrissat B."/>
            <person name="Kuo A."/>
            <person name="Liang C."/>
            <person name="Lipzen A."/>
            <person name="Lutzoni F."/>
            <person name="Magnuson J."/>
            <person name="Mondo S."/>
            <person name="Nolan M."/>
            <person name="Ohm R."/>
            <person name="Pangilinan J."/>
            <person name="Park H.-J."/>
            <person name="Ramirez L."/>
            <person name="Alfaro M."/>
            <person name="Sun H."/>
            <person name="Tritt A."/>
            <person name="Yoshinaga Y."/>
            <person name="Zwiers L.-H."/>
            <person name="Turgeon B."/>
            <person name="Goodwin S."/>
            <person name="Spatafora J."/>
            <person name="Crous P."/>
            <person name="Grigoriev I."/>
        </authorList>
    </citation>
    <scope>NUCLEOTIDE SEQUENCE</scope>
    <source>
        <strain evidence="3">CBS 115976</strain>
    </source>
</reference>
<proteinExistence type="predicted"/>
<feature type="compositionally biased region" description="Basic and acidic residues" evidence="1">
    <location>
        <begin position="214"/>
        <end position="236"/>
    </location>
</feature>
<dbReference type="OrthoDB" id="5348404at2759"/>
<dbReference type="AlphaFoldDB" id="A0A6A6UR06"/>